<name>A0A0G0DE27_9BACT</name>
<evidence type="ECO:0000313" key="1">
    <source>
        <dbReference type="EMBL" id="KKP92539.1"/>
    </source>
</evidence>
<comment type="caution">
    <text evidence="1">The sequence shown here is derived from an EMBL/GenBank/DDBJ whole genome shotgun (WGS) entry which is preliminary data.</text>
</comment>
<reference evidence="1 2" key="1">
    <citation type="journal article" date="2015" name="Nature">
        <title>rRNA introns, odd ribosomes, and small enigmatic genomes across a large radiation of phyla.</title>
        <authorList>
            <person name="Brown C.T."/>
            <person name="Hug L.A."/>
            <person name="Thomas B.C."/>
            <person name="Sharon I."/>
            <person name="Castelle C.J."/>
            <person name="Singh A."/>
            <person name="Wilkins M.J."/>
            <person name="Williams K.H."/>
            <person name="Banfield J.F."/>
        </authorList>
    </citation>
    <scope>NUCLEOTIDE SEQUENCE [LARGE SCALE GENOMIC DNA]</scope>
</reference>
<dbReference type="Proteomes" id="UP000034140">
    <property type="component" value="Unassembled WGS sequence"/>
</dbReference>
<evidence type="ECO:0000313" key="2">
    <source>
        <dbReference type="Proteomes" id="UP000034140"/>
    </source>
</evidence>
<gene>
    <name evidence="1" type="ORF">UR96_C0010G0007</name>
</gene>
<organism evidence="1 2">
    <name type="scientific">candidate division WS6 bacterium GW2011_GWC1_36_11</name>
    <dbReference type="NCBI Taxonomy" id="1619090"/>
    <lineage>
        <taxon>Bacteria</taxon>
        <taxon>Candidatus Dojkabacteria</taxon>
    </lineage>
</organism>
<dbReference type="EMBL" id="LBRE01000010">
    <property type="protein sequence ID" value="KKP92539.1"/>
    <property type="molecule type" value="Genomic_DNA"/>
</dbReference>
<dbReference type="AlphaFoldDB" id="A0A0G0DE27"/>
<proteinExistence type="predicted"/>
<protein>
    <submittedName>
        <fullName evidence="1">Uncharacterized protein</fullName>
    </submittedName>
</protein>
<accession>A0A0G0DE27</accession>
<sequence length="92" mass="10730">MAQIREILDNELFANFLNYSLATRNYEENDEMIQFELVDYSMDIVPEGAAFQEPSLFLLSKQDEQLRKEVVSVILKVINTPKTIFVNNEQIN</sequence>